<feature type="region of interest" description="Disordered" evidence="2">
    <location>
        <begin position="1469"/>
        <end position="1499"/>
    </location>
</feature>
<feature type="compositionally biased region" description="Low complexity" evidence="2">
    <location>
        <begin position="31"/>
        <end position="43"/>
    </location>
</feature>
<evidence type="ECO:0008006" key="6">
    <source>
        <dbReference type="Google" id="ProtNLM"/>
    </source>
</evidence>
<evidence type="ECO:0000313" key="4">
    <source>
        <dbReference type="EMBL" id="GBE63283.1"/>
    </source>
</evidence>
<organism evidence="4 5">
    <name type="scientific">Babesia ovata</name>
    <dbReference type="NCBI Taxonomy" id="189622"/>
    <lineage>
        <taxon>Eukaryota</taxon>
        <taxon>Sar</taxon>
        <taxon>Alveolata</taxon>
        <taxon>Apicomplexa</taxon>
        <taxon>Aconoidasida</taxon>
        <taxon>Piroplasmida</taxon>
        <taxon>Babesiidae</taxon>
        <taxon>Babesia</taxon>
    </lineage>
</organism>
<dbReference type="RefSeq" id="XP_028869526.1">
    <property type="nucleotide sequence ID" value="XM_029013693.1"/>
</dbReference>
<accession>A0A2H6KJV8</accession>
<dbReference type="Proteomes" id="UP000236319">
    <property type="component" value="Unassembled WGS sequence"/>
</dbReference>
<comment type="caution">
    <text evidence="4">The sequence shown here is derived from an EMBL/GenBank/DDBJ whole genome shotgun (WGS) entry which is preliminary data.</text>
</comment>
<evidence type="ECO:0000256" key="2">
    <source>
        <dbReference type="SAM" id="MobiDB-lite"/>
    </source>
</evidence>
<feature type="transmembrane region" description="Helical" evidence="3">
    <location>
        <begin position="3838"/>
        <end position="3863"/>
    </location>
</feature>
<feature type="compositionally biased region" description="Basic residues" evidence="2">
    <location>
        <begin position="1"/>
        <end position="10"/>
    </location>
</feature>
<feature type="compositionally biased region" description="Basic and acidic residues" evidence="2">
    <location>
        <begin position="53"/>
        <end position="67"/>
    </location>
</feature>
<feature type="compositionally biased region" description="Low complexity" evidence="2">
    <location>
        <begin position="68"/>
        <end position="77"/>
    </location>
</feature>
<keyword evidence="5" id="KW-1185">Reference proteome</keyword>
<keyword evidence="3" id="KW-1133">Transmembrane helix</keyword>
<keyword evidence="3" id="KW-0472">Membrane</keyword>
<keyword evidence="3" id="KW-0812">Transmembrane</keyword>
<feature type="coiled-coil region" evidence="1">
    <location>
        <begin position="955"/>
        <end position="982"/>
    </location>
</feature>
<dbReference type="VEuPathDB" id="PiroplasmaDB:BOVATA_047760"/>
<evidence type="ECO:0000256" key="3">
    <source>
        <dbReference type="SAM" id="Phobius"/>
    </source>
</evidence>
<gene>
    <name evidence="4" type="ORF">BOVATA_047760</name>
</gene>
<dbReference type="GeneID" id="39877053"/>
<feature type="coiled-coil region" evidence="1">
    <location>
        <begin position="1958"/>
        <end position="2059"/>
    </location>
</feature>
<feature type="region of interest" description="Disordered" evidence="2">
    <location>
        <begin position="1644"/>
        <end position="1667"/>
    </location>
</feature>
<proteinExistence type="predicted"/>
<sequence>MPAHHHRCAHRPLIDRPSSTLIDHHRPSSTAHRPALALAASSSPRPPLAARHRPPDRAHRALIDHRSSPSSRRIASSFGSPAFAHHHHRSVKHGNGKDGLGPLAEALKKLINNAISKATTSLQHKSDKLSCSPNPYAADSYCSQLDEQIKSKNEQLKSLDKDSNKSLINTLEAEIQRHKSNKDDCTKSHFMDEQRASSLEEEVHHGIDVIVKLTQFSGSEKSIVTLINKEIKRLEKQHNDCQKSPQPHDPGDCPQHKKLEELKEKLETLKQNKDKSPHDLLNNLCSGLEKFLGYQETSKGYDGTGIVYSDLDRLCDGVMSFLHGVLQSVKDDDNVITYNKHITQNNLDNVLKLLTSSIGKGRSGLSESVTKVSGWLDRHGAQVEERTGGVKSKLGELIDKLSSPSGKYYNQVYDKTDLNGQLHEWTKTLQGISQELTIIETQQINVLDSALKARIMHKIEPIQKSVEVLLGAAREDGLERKVKEVDEALQMELWKLLDKIGKLEHIKREQFDIIKRAIKDAQHFMDNGFDWDYRYKVLGMFEDIKRNVEDAHNALQKKKGEISGWVGKAQTAFNTIKNGVVGGPTALISIDKHWTDLKEEITGLVEGFIGKEEGDTGDGPNGLLNEIENGLMNYGGGFDHKFKSAIGSIVKELVDEDKGEKGYLYTYVSENKRQRKFLDSVQSNDIRTILNQVTPKVISHITEKLQQHVENVNISDVREIEKMLDAVKRCVSNFSKTFSQHNELQHDTIATEIEAMFTSDPPLLPAVSSDSPAKPYLTQAVSTILTAVKSAAQRVKDELESITTDKLNIKYKLGKNVDEAIQKVESFRTTFGPTAGDIDFALNQVKPKIDELGEILEDTGITLKTDVDGLTSVLTALDNLKKENSGGVDGEINKKKKEADEKMNGLKTEIKYKLHVIEWNTRDADATLTQEIDAVENAIKESFQTLTSEVRTLFAQGHKADLAALKTLIEEQKEEIEKIIEKDKSNGVKGLLREIHDHNTTLDDMAKIAKRTVSKSSEYSKNFTELSDALKWYLDAILYYTKDLAMTTNPDKPSEKRGNNESAKLDKIRLRVDALLEYLKYHDPDRKYIFDHNSTRYLTELNESISSLSPSTFHGFHNPLLLDALKSGMTQFTEQLVHAYVNKYSGMKFGPLTEEDTSKQPAVTVLSTEGRNCAKVCLTILETLNEDLMELKERCKFEWHSKEIHRISGLGAFFNGCGYIVSDRGKQDGELQRSDEMTGEKVFQKLTAKLTNTSEIDKHLKECESNKDDKKNKPKKEEDFNLSDLLKCLHHHLEEYYSVGHYATFTSKRQPCSVYEMLVWCAGLTYNPVNSVMRAITISELFEDPNKQDSEEETATLISYQSIHASPHPIRYNNVVMSLGEMCSLSYDVLTRVLGTGDEHTVYASDFCNNSHGFKYPGSGKDCLDMLLDILRRLFPPLKFLLSQCSYPTAIGGWSQCQYGKEIPPAKWPCSDHSNSKPKGQPKGQATDQPKSEPVCQPKSPLQSYLNDCLPGQLPHRLSDIGCRAKCSTCPASTPGMPCLTPLGFKAFSGSTRTGRDLCNMLEKFFNNAYVTSLFCLLPKSPSTLAEHFSFVLSLLKSINAHNTKRSNDVKSLKDEFDTSISKQSITLYQNTSTLTDALGNAYGSSQSTHDKNKHQAKLVKDGENEPSKADVSSLCMTVTCPGEQCAPYISPLCCDTYYYLGNKHSNTYLSWAIYLPWTFWDLLNNLYNSFCSITCADWGCRGCLRGDKCKSGKHGVVEDEKKADANCQCESIVSCRGVAPTLYQYGFSFGEASTLNGKTPKKCKDFCSQLHKVLQSRYFQDLFKECDKFLYIIRSPFMNTLLALWSLALLYLLHIAVVRLDVLRIRSHLRSPASHRIAAQSLLAAARVKALANVKGKALDDIDARRISLGQLAGQLSGFIGKSDEVEKAILNGLHSNVTQLEKLLGASCGDGGCCKYNDEKNNLNNVNETLKNHLKDEQKASEILAKILSACNLNPSDGPLKELKDEITQKIDDLNKSIEELKRLNNDDNKSKNASEIDKLSKSLESHNASLKSLETLKELCDFAEKIDNNNENCKNLLDNLCTGLENFLGYSNGNYTGSGIVYSDLDRLCDGVMSFLHGVLSNIQPKLGQHKTQISVALNSLKDTNNNGIAKYKAAIAEVASGVRAYNERVERSNSKVSTPMNVLIKYVREDGKFFSTVNNLQMTESSDRHVVDEAEKLIITTLEECQKKASTFNKTFNLDTETDMNNAIDDLNPKLRDRVLTALRAVAHESNRLDSLRRKEESDLDQMTAKITDVLAGVQEKMICKIDEKVKQLVRELQAFFQKIIDQLDGIDAQLYQCVEALEKWIKSADKIVNEGIVRATQLENKNVAWGAKQGIDDVVKKINKGFIDAKGYVDDLVQKALAQVQAMDAALKGDLKRVKEGIREAIWQEIQRLKDSDNLGKMDEKVRDGLILLQGQIVGDLKGHVNKVLGAIKTDVDKILGGNGKDTDKGLKGIKTKIVEKYAKGFTSSDGFANLVQQWIDEILKKDEIVKQEIKDCINQYNSNVNFDTEVIDKSMLKIHTGKTSVIAEKIKEHMKDELKVEMNNASVDPRGDVPNGVQANIQAVYKCIEQFATSLGEKIKEGQKNPGEKNSFVESIATAIQKVVVKDDGISTIHHLKSAARAIVTALHSVAWKGAEQLKAVLGIEDTEIQIGTSVDKALQLCEPLSNKLGTAQNTGNGSLPSSSQNVDLTNYNVEDHIKAQIYKHVPQQESEIIERFKKGLMTAFHSTNTKLIAALQQKQGLDLKVEQTLNDKIGTDNGNAGKDGGTISKFPMGKFSRYQDFVKQGAMFASKQASDLQGIPAEGSLPQAIGEIKQYGLTGLKDKLGATETEKQNITSGFLNDITTNLEALLDTVSRTGKAVKQQLTQLQTNIGQNSKAPLTETQLRKIKENLHDLRKVTLAKVIKDTKEFLRPHAELAGMRCISALQGDVRQQIDDAKRQLTIQAKKQYVNSVKELLLAFASKVNDELRRLPREIARDLEIGHKGFMKKMEEHFVKTVTGLRDLSPTSPPITTSKGRKFYPLSQASSKLNKAYSAFFSHLASQSDFKSDFDKIKASSEAMYNLLNKLVTSQHFNHDFSNNLESLEKTFTTFNPKSYGEAKSPLLLNALRQGFSDLVVELQLAYISAYDDATINWDDEHNPEKGMCAKACLSIVPTLFTALTDLKKWLEKSNSKRKTYTIYNAKNPNHSLHSRFLRENGYDAGLPDDAEYGELNHRHDFNGSNILNNLNGNADALFTSSPTPLASPLRSGDQDIPVEYSEEDGVIPKLHIYLKLYFNVCHTTHIDKPRTPCNIYEMLLWCSGLQFNRVYKNLREHCDSLFEKQPDERNPEHKIAVPIAASPKYISYNDIDAAIDHITSRSYQLLTAILGTGDAECKYASDFCTNVLRLQYPSRGEDCLHTLLDILRRIFPALQFLESKCSNPATDFGWGDCLYGKDIPTAKSQCTDHSTDKATCQAKCQAKCQPNCQPRSPLMSYLNDCLPGHLPHQLQSVGCKSICSTCTKSGPGVPCMTPLGFRAFSGSVKTGRDICDIIREFLGNEYIPALFSLVPKPPFTLPEHFSFTLSLVRGWHKTKTPTKSLIKQSVESSIIDMSIALCDEPSNLTDALTDAYGADCSKCEHPHITNLTSSGICNRGGKDVACAPYLSSLSSAVYRYMAEKHGKLYLSWAIYLPWAFHNYLRELIEAFAAIFCEDWGCRSCLQSANCRRGKHGLSEKKDDEDAKPHCQCASIAKCKGVTPTFYSYGFIVPDAWTLDEEGTRKTCDNFYDELKNVVESKYFTKLFDACDNFLKEIRWPFMLTLLSLWSLSLLYVLHITVVRLDVLRIRSHLRSPSSHRIAAQSLLAAARVKALANVKYFSP</sequence>
<protein>
    <recommendedName>
        <fullName evidence="6">C3H1-type domain-containing protein</fullName>
    </recommendedName>
</protein>
<feature type="region of interest" description="Disordered" evidence="2">
    <location>
        <begin position="1"/>
        <end position="77"/>
    </location>
</feature>
<evidence type="ECO:0000313" key="5">
    <source>
        <dbReference type="Proteomes" id="UP000236319"/>
    </source>
</evidence>
<name>A0A2H6KJV8_9APIC</name>
<feature type="coiled-coil region" evidence="1">
    <location>
        <begin position="142"/>
        <end position="188"/>
    </location>
</feature>
<keyword evidence="1" id="KW-0175">Coiled coil</keyword>
<evidence type="ECO:0000256" key="1">
    <source>
        <dbReference type="SAM" id="Coils"/>
    </source>
</evidence>
<reference evidence="4 5" key="1">
    <citation type="journal article" date="2017" name="BMC Genomics">
        <title>Whole-genome assembly of Babesia ovata and comparative genomics between closely related pathogens.</title>
        <authorList>
            <person name="Yamagishi J."/>
            <person name="Asada M."/>
            <person name="Hakimi H."/>
            <person name="Tanaka T.Q."/>
            <person name="Sugimoto C."/>
            <person name="Kawazu S."/>
        </authorList>
    </citation>
    <scope>NUCLEOTIDE SEQUENCE [LARGE SCALE GENOMIC DNA]</scope>
    <source>
        <strain evidence="4 5">Miyake</strain>
    </source>
</reference>
<feature type="coiled-coil region" evidence="1">
    <location>
        <begin position="224"/>
        <end position="279"/>
    </location>
</feature>
<dbReference type="EMBL" id="BDSA01000028">
    <property type="protein sequence ID" value="GBE63283.1"/>
    <property type="molecule type" value="Genomic_DNA"/>
</dbReference>